<evidence type="ECO:0000256" key="3">
    <source>
        <dbReference type="ARBA" id="ARBA00022801"/>
    </source>
</evidence>
<dbReference type="RefSeq" id="WP_011939256.1">
    <property type="nucleotide sequence ID" value="NC_009483.1"/>
</dbReference>
<feature type="compositionally biased region" description="Basic residues" evidence="4">
    <location>
        <begin position="50"/>
        <end position="60"/>
    </location>
</feature>
<dbReference type="OrthoDB" id="9806267at2"/>
<name>A5G446_GEOUR</name>
<dbReference type="GO" id="GO:0009253">
    <property type="term" value="P:peptidoglycan catabolic process"/>
    <property type="evidence" value="ECO:0007669"/>
    <property type="project" value="InterPro"/>
</dbReference>
<dbReference type="Gene3D" id="2.60.40.3500">
    <property type="match status" value="1"/>
</dbReference>
<keyword evidence="5" id="KW-0732">Signal</keyword>
<evidence type="ECO:0000256" key="1">
    <source>
        <dbReference type="ARBA" id="ARBA00001561"/>
    </source>
</evidence>
<evidence type="ECO:0000256" key="4">
    <source>
        <dbReference type="SAM" id="MobiDB-lite"/>
    </source>
</evidence>
<dbReference type="SMART" id="SM00646">
    <property type="entry name" value="Ami_3"/>
    <property type="match status" value="1"/>
</dbReference>
<feature type="compositionally biased region" description="Basic residues" evidence="4">
    <location>
        <begin position="34"/>
        <end position="43"/>
    </location>
</feature>
<keyword evidence="8" id="KW-1185">Reference proteome</keyword>
<dbReference type="FunFam" id="3.40.630.40:FF:000005">
    <property type="entry name" value="N-acetylmuramoyl-L-alanine amidase (AmiA)"/>
    <property type="match status" value="1"/>
</dbReference>
<reference evidence="7 8" key="1">
    <citation type="submission" date="2007-05" db="EMBL/GenBank/DDBJ databases">
        <title>Complete sequence of Geobacter uraniireducens Rf4.</title>
        <authorList>
            <consortium name="US DOE Joint Genome Institute"/>
            <person name="Copeland A."/>
            <person name="Lucas S."/>
            <person name="Lapidus A."/>
            <person name="Barry K."/>
            <person name="Detter J.C."/>
            <person name="Glavina del Rio T."/>
            <person name="Hammon N."/>
            <person name="Israni S."/>
            <person name="Dalin E."/>
            <person name="Tice H."/>
            <person name="Pitluck S."/>
            <person name="Chertkov O."/>
            <person name="Brettin T."/>
            <person name="Bruce D."/>
            <person name="Han C."/>
            <person name="Schmutz J."/>
            <person name="Larimer F."/>
            <person name="Land M."/>
            <person name="Hauser L."/>
            <person name="Kyrpides N."/>
            <person name="Mikhailova N."/>
            <person name="Shelobolina E."/>
            <person name="Aklujkar M."/>
            <person name="Lovley D."/>
            <person name="Richardson P."/>
        </authorList>
    </citation>
    <scope>NUCLEOTIDE SEQUENCE [LARGE SCALE GENOMIC DNA]</scope>
    <source>
        <strain evidence="7 8">Rf4</strain>
    </source>
</reference>
<gene>
    <name evidence="7" type="ordered locus">Gura_2385</name>
</gene>
<evidence type="ECO:0000256" key="2">
    <source>
        <dbReference type="ARBA" id="ARBA00011901"/>
    </source>
</evidence>
<organism evidence="7 8">
    <name type="scientific">Geotalea uraniireducens (strain Rf4)</name>
    <name type="common">Geobacter uraniireducens</name>
    <dbReference type="NCBI Taxonomy" id="351605"/>
    <lineage>
        <taxon>Bacteria</taxon>
        <taxon>Pseudomonadati</taxon>
        <taxon>Thermodesulfobacteriota</taxon>
        <taxon>Desulfuromonadia</taxon>
        <taxon>Geobacterales</taxon>
        <taxon>Geobacteraceae</taxon>
        <taxon>Geotalea</taxon>
    </lineage>
</organism>
<keyword evidence="3 7" id="KW-0378">Hydrolase</keyword>
<feature type="domain" description="MurNAc-LAA" evidence="6">
    <location>
        <begin position="301"/>
        <end position="451"/>
    </location>
</feature>
<dbReference type="CDD" id="cd02696">
    <property type="entry name" value="MurNAc-LAA"/>
    <property type="match status" value="1"/>
</dbReference>
<dbReference type="GO" id="GO:0030288">
    <property type="term" value="C:outer membrane-bounded periplasmic space"/>
    <property type="evidence" value="ECO:0007669"/>
    <property type="project" value="TreeGrafter"/>
</dbReference>
<dbReference type="Gene3D" id="3.40.630.40">
    <property type="entry name" value="Zn-dependent exopeptidases"/>
    <property type="match status" value="1"/>
</dbReference>
<sequence>MRRKLVVLIWIILVTAFCSQIAWGEQQETEGKKRERAAKKKQKTGTAKPKEKKKQTAKKQTRSETRTPSTVTHKTATAMAVEPASRAIVKEMRHWSNPDYSRLAVTLDREAGFEYHKLPPKNEPSVPPRLYLDINGARIGPGVKDLAIGDGLLKTARIAQYRPDVVRVVLDLDSIKDYNVFTFSDPFRIMVDVKGDRKPEISAVKESIKESPPLVETARIEAVAEKIQAKAKVKPGKIRRIVVDPGHGGHDPGAIGAGGTKEKDVVLQIGLKLAHKLKEELGIDAVLTRSTDEFIELQERTAIANKVGADLFVSVHANASLNRSANGIETYYLNLAKTEKAAQLAAKENGTSLEKVSLLQAVLFDLMANYKLNDSAHLAEEVQKAVSSKVNGQYSVKNLGVKQGPFYVLVGATMPSILVETAFLSNEREEGRLKDPRYQDITADGILAGIKAYIAGLK</sequence>
<dbReference type="KEGG" id="gur:Gura_2385"/>
<proteinExistence type="predicted"/>
<dbReference type="InterPro" id="IPR021731">
    <property type="entry name" value="AMIN_dom"/>
</dbReference>
<dbReference type="AlphaFoldDB" id="A5G446"/>
<comment type="catalytic activity">
    <reaction evidence="1">
        <text>Hydrolyzes the link between N-acetylmuramoyl residues and L-amino acid residues in certain cell-wall glycopeptides.</text>
        <dbReference type="EC" id="3.5.1.28"/>
    </reaction>
</comment>
<dbReference type="EMBL" id="CP000698">
    <property type="protein sequence ID" value="ABQ26564.1"/>
    <property type="molecule type" value="Genomic_DNA"/>
</dbReference>
<dbReference type="STRING" id="351605.Gura_2385"/>
<dbReference type="InterPro" id="IPR050695">
    <property type="entry name" value="N-acetylmuramoyl_amidase_3"/>
</dbReference>
<evidence type="ECO:0000313" key="8">
    <source>
        <dbReference type="Proteomes" id="UP000006695"/>
    </source>
</evidence>
<feature type="chain" id="PRO_5002683206" description="N-acetylmuramoyl-L-alanine amidase" evidence="5">
    <location>
        <begin position="25"/>
        <end position="458"/>
    </location>
</feature>
<dbReference type="PANTHER" id="PTHR30404:SF0">
    <property type="entry name" value="N-ACETYLMURAMOYL-L-ALANINE AMIDASE AMIC"/>
    <property type="match status" value="1"/>
</dbReference>
<dbReference type="PANTHER" id="PTHR30404">
    <property type="entry name" value="N-ACETYLMURAMOYL-L-ALANINE AMIDASE"/>
    <property type="match status" value="1"/>
</dbReference>
<dbReference type="InterPro" id="IPR002508">
    <property type="entry name" value="MurNAc-LAA_cat"/>
</dbReference>
<feature type="region of interest" description="Disordered" evidence="4">
    <location>
        <begin position="25"/>
        <end position="76"/>
    </location>
</feature>
<evidence type="ECO:0000259" key="6">
    <source>
        <dbReference type="SMART" id="SM00646"/>
    </source>
</evidence>
<protein>
    <recommendedName>
        <fullName evidence="2">N-acetylmuramoyl-L-alanine amidase</fullName>
        <ecNumber evidence="2">3.5.1.28</ecNumber>
    </recommendedName>
</protein>
<dbReference type="Pfam" id="PF11741">
    <property type="entry name" value="AMIN"/>
    <property type="match status" value="1"/>
</dbReference>
<dbReference type="EC" id="3.5.1.28" evidence="2"/>
<evidence type="ECO:0000256" key="5">
    <source>
        <dbReference type="SAM" id="SignalP"/>
    </source>
</evidence>
<feature type="compositionally biased region" description="Polar residues" evidence="4">
    <location>
        <begin position="66"/>
        <end position="75"/>
    </location>
</feature>
<feature type="signal peptide" evidence="5">
    <location>
        <begin position="1"/>
        <end position="24"/>
    </location>
</feature>
<accession>A5G446</accession>
<evidence type="ECO:0000313" key="7">
    <source>
        <dbReference type="EMBL" id="ABQ26564.1"/>
    </source>
</evidence>
<dbReference type="SUPFAM" id="SSF53187">
    <property type="entry name" value="Zn-dependent exopeptidases"/>
    <property type="match status" value="1"/>
</dbReference>
<dbReference type="Pfam" id="PF01520">
    <property type="entry name" value="Amidase_3"/>
    <property type="match status" value="1"/>
</dbReference>
<dbReference type="GO" id="GO:0008745">
    <property type="term" value="F:N-acetylmuramoyl-L-alanine amidase activity"/>
    <property type="evidence" value="ECO:0007669"/>
    <property type="project" value="UniProtKB-EC"/>
</dbReference>
<dbReference type="HOGENOM" id="CLU_014322_2_0_7"/>
<dbReference type="Proteomes" id="UP000006695">
    <property type="component" value="Chromosome"/>
</dbReference>